<evidence type="ECO:0000256" key="10">
    <source>
        <dbReference type="SAM" id="Phobius"/>
    </source>
</evidence>
<dbReference type="VEuPathDB" id="FungiDB:BDV34DRAFT_236598"/>
<evidence type="ECO:0000256" key="9">
    <source>
        <dbReference type="RuleBase" id="RU000461"/>
    </source>
</evidence>
<proteinExistence type="inferred from homology"/>
<dbReference type="InterPro" id="IPR002401">
    <property type="entry name" value="Cyt_P450_E_grp-I"/>
</dbReference>
<dbReference type="Gene3D" id="1.10.630.10">
    <property type="entry name" value="Cytochrome P450"/>
    <property type="match status" value="1"/>
</dbReference>
<dbReference type="InterPro" id="IPR036396">
    <property type="entry name" value="Cyt_P450_sf"/>
</dbReference>
<comment type="similarity">
    <text evidence="2 9">Belongs to the cytochrome P450 family.</text>
</comment>
<dbReference type="PANTHER" id="PTHR46300">
    <property type="entry name" value="P450, PUTATIVE (EUROFUNG)-RELATED-RELATED"/>
    <property type="match status" value="1"/>
</dbReference>
<feature type="binding site" description="axial binding residue" evidence="8">
    <location>
        <position position="430"/>
    </location>
    <ligand>
        <name>heme</name>
        <dbReference type="ChEBI" id="CHEBI:30413"/>
    </ligand>
    <ligandPart>
        <name>Fe</name>
        <dbReference type="ChEBI" id="CHEBI:18248"/>
    </ligandPart>
</feature>
<evidence type="ECO:0000256" key="1">
    <source>
        <dbReference type="ARBA" id="ARBA00001971"/>
    </source>
</evidence>
<keyword evidence="10" id="KW-1133">Transmembrane helix</keyword>
<dbReference type="AlphaFoldDB" id="A0A5N6DDM0"/>
<evidence type="ECO:0000256" key="7">
    <source>
        <dbReference type="ARBA" id="ARBA00023033"/>
    </source>
</evidence>
<evidence type="ECO:0000256" key="5">
    <source>
        <dbReference type="ARBA" id="ARBA00023002"/>
    </source>
</evidence>
<dbReference type="PRINTS" id="PR00463">
    <property type="entry name" value="EP450I"/>
</dbReference>
<keyword evidence="7 9" id="KW-0503">Monooxygenase</keyword>
<keyword evidence="12" id="KW-1185">Reference proteome</keyword>
<dbReference type="GO" id="GO:0005506">
    <property type="term" value="F:iron ion binding"/>
    <property type="evidence" value="ECO:0007669"/>
    <property type="project" value="InterPro"/>
</dbReference>
<keyword evidence="5 9" id="KW-0560">Oxidoreductase</keyword>
<evidence type="ECO:0000256" key="2">
    <source>
        <dbReference type="ARBA" id="ARBA00010617"/>
    </source>
</evidence>
<dbReference type="Pfam" id="PF00067">
    <property type="entry name" value="p450"/>
    <property type="match status" value="1"/>
</dbReference>
<keyword evidence="10" id="KW-0472">Membrane</keyword>
<dbReference type="GO" id="GO:0004497">
    <property type="term" value="F:monooxygenase activity"/>
    <property type="evidence" value="ECO:0007669"/>
    <property type="project" value="UniProtKB-KW"/>
</dbReference>
<keyword evidence="3 8" id="KW-0349">Heme</keyword>
<evidence type="ECO:0000313" key="12">
    <source>
        <dbReference type="Proteomes" id="UP000326532"/>
    </source>
</evidence>
<dbReference type="SUPFAM" id="SSF48264">
    <property type="entry name" value="Cytochrome P450"/>
    <property type="match status" value="1"/>
</dbReference>
<dbReference type="Proteomes" id="UP000326532">
    <property type="component" value="Unassembled WGS sequence"/>
</dbReference>
<organism evidence="11 12">
    <name type="scientific">Aspergillus parasiticus</name>
    <dbReference type="NCBI Taxonomy" id="5067"/>
    <lineage>
        <taxon>Eukaryota</taxon>
        <taxon>Fungi</taxon>
        <taxon>Dikarya</taxon>
        <taxon>Ascomycota</taxon>
        <taxon>Pezizomycotina</taxon>
        <taxon>Eurotiomycetes</taxon>
        <taxon>Eurotiomycetidae</taxon>
        <taxon>Eurotiales</taxon>
        <taxon>Aspergillaceae</taxon>
        <taxon>Aspergillus</taxon>
        <taxon>Aspergillus subgen. Circumdati</taxon>
    </lineage>
</organism>
<dbReference type="OMA" id="MIYRMAM"/>
<evidence type="ECO:0000313" key="11">
    <source>
        <dbReference type="EMBL" id="KAB8203109.1"/>
    </source>
</evidence>
<gene>
    <name evidence="11" type="ORF">BDV34DRAFT_236598</name>
</gene>
<sequence>MFPTLPNIAGRINTMATFLLPVAIGTIILLFLYGKYATNTLIPGPPTLPLIGNLHQLPGDDRRHVLAQWHKKHGPIISLKFGWSSVIILGNIAVTKELFGKRSLKYGSRPRMVMARDCMTKRMQTSTLPWGETWKIHNRIQLSLVGGPKIRSYQSLLDIESCKVLYQLLSTESLVTCFNRFKFNTIYTLAYGKDPDQNESDFHEILELADHFTQTLTNATWVVDLFPILNYLPRRLAPWKAVGDDFHRRAMGWFQRNSEAAVKSNSWNWTKHVQFKEDTGNLSVSEMQYLIGVLFEAGVDSTATVLHFFVLACTLYPDAVTKARQELDKVVGSARLPTPQDLPQLPYVKAFIQEVLRWRPITAEGLPHFTLEDDKYLGYDIPKGSTVIFNYWSGHMDEDTYQDANQFYPERWIENPDLPLGVFGYGRRACAGRRLALMSLETVIPKLLWAFEFRTPAGTDDEKSRDPGTEHQGALIKPRSFPVSWQPVSNDRRFIIERLFQDRNKDLDTVLNDIGKAFERY</sequence>
<reference evidence="11 12" key="1">
    <citation type="submission" date="2019-04" db="EMBL/GenBank/DDBJ databases">
        <title>Fungal friends and foes A comparative genomics study of 23 Aspergillus species from section Flavi.</title>
        <authorList>
            <consortium name="DOE Joint Genome Institute"/>
            <person name="Kjaerbolling I."/>
            <person name="Vesth T.C."/>
            <person name="Frisvad J.C."/>
            <person name="Nybo J.L."/>
            <person name="Theobald S."/>
            <person name="Kildgaard S."/>
            <person name="Petersen T.I."/>
            <person name="Kuo A."/>
            <person name="Sato A."/>
            <person name="Lyhne E.K."/>
            <person name="Kogle M.E."/>
            <person name="Wiebenga A."/>
            <person name="Kun R.S."/>
            <person name="Lubbers R.J."/>
            <person name="Makela M.R."/>
            <person name="Barry K."/>
            <person name="Chovatia M."/>
            <person name="Clum A."/>
            <person name="Daum C."/>
            <person name="Haridas S."/>
            <person name="He G."/>
            <person name="LaButti K."/>
            <person name="Lipzen A."/>
            <person name="Mondo S."/>
            <person name="Pangilinan J."/>
            <person name="Riley R."/>
            <person name="Salamov A."/>
            <person name="Simmons B.A."/>
            <person name="Magnuson J.K."/>
            <person name="Henrissat B."/>
            <person name="Mortensen U.H."/>
            <person name="Larsen T.O."/>
            <person name="De vries R.P."/>
            <person name="Grigoriev I.V."/>
            <person name="Machida M."/>
            <person name="Baker S.E."/>
            <person name="Andersen M.R."/>
        </authorList>
    </citation>
    <scope>NUCLEOTIDE SEQUENCE [LARGE SCALE GENOMIC DNA]</scope>
    <source>
        <strain evidence="11 12">CBS 117618</strain>
    </source>
</reference>
<dbReference type="GO" id="GO:0016705">
    <property type="term" value="F:oxidoreductase activity, acting on paired donors, with incorporation or reduction of molecular oxygen"/>
    <property type="evidence" value="ECO:0007669"/>
    <property type="project" value="InterPro"/>
</dbReference>
<dbReference type="EMBL" id="ML734995">
    <property type="protein sequence ID" value="KAB8203109.1"/>
    <property type="molecule type" value="Genomic_DNA"/>
</dbReference>
<dbReference type="InterPro" id="IPR001128">
    <property type="entry name" value="Cyt_P450"/>
</dbReference>
<evidence type="ECO:0000256" key="3">
    <source>
        <dbReference type="ARBA" id="ARBA00022617"/>
    </source>
</evidence>
<keyword evidence="4 8" id="KW-0479">Metal-binding</keyword>
<keyword evidence="10" id="KW-0812">Transmembrane</keyword>
<dbReference type="PANTHER" id="PTHR46300:SF1">
    <property type="entry name" value="P450, PUTATIVE (EUROFUNG)-RELATED"/>
    <property type="match status" value="1"/>
</dbReference>
<accession>A0A5N6DDM0</accession>
<dbReference type="CDD" id="cd11065">
    <property type="entry name" value="CYP64-like"/>
    <property type="match status" value="1"/>
</dbReference>
<evidence type="ECO:0000256" key="6">
    <source>
        <dbReference type="ARBA" id="ARBA00023004"/>
    </source>
</evidence>
<name>A0A5N6DDM0_ASPPA</name>
<comment type="cofactor">
    <cofactor evidence="1 8">
        <name>heme</name>
        <dbReference type="ChEBI" id="CHEBI:30413"/>
    </cofactor>
</comment>
<keyword evidence="6 8" id="KW-0408">Iron</keyword>
<dbReference type="InterPro" id="IPR017972">
    <property type="entry name" value="Cyt_P450_CS"/>
</dbReference>
<dbReference type="PRINTS" id="PR00385">
    <property type="entry name" value="P450"/>
</dbReference>
<dbReference type="InterPro" id="IPR050364">
    <property type="entry name" value="Cytochrome_P450_fung"/>
</dbReference>
<protein>
    <submittedName>
        <fullName evidence="11">Cytochrome P450</fullName>
    </submittedName>
</protein>
<dbReference type="GO" id="GO:0020037">
    <property type="term" value="F:heme binding"/>
    <property type="evidence" value="ECO:0007669"/>
    <property type="project" value="InterPro"/>
</dbReference>
<dbReference type="PROSITE" id="PS00086">
    <property type="entry name" value="CYTOCHROME_P450"/>
    <property type="match status" value="1"/>
</dbReference>
<feature type="transmembrane region" description="Helical" evidence="10">
    <location>
        <begin position="12"/>
        <end position="33"/>
    </location>
</feature>
<evidence type="ECO:0000256" key="4">
    <source>
        <dbReference type="ARBA" id="ARBA00022723"/>
    </source>
</evidence>
<evidence type="ECO:0000256" key="8">
    <source>
        <dbReference type="PIRSR" id="PIRSR602401-1"/>
    </source>
</evidence>